<protein>
    <recommendedName>
        <fullName evidence="5">Lipoprotein</fullName>
    </recommendedName>
</protein>
<sequence>MRLILSVVIFLAACADMRKAENYRYNAVDARLLFKPKISLATQTTTTTSTFTVSCTKSTTACAAPAPEGGMVFRGRRDKSENEEQFPADPTPVQGVEATQVPNREARAADPQYVMSPLSYYAQEIQSGINSNPFNYHSISLRDDSYPQPAVGQQRIFGVNLNGNQAGSFFGSPNLFPALPGVVYTFTSTFTITSFTVTTSTSTPACSAPGMLQCP</sequence>
<reference evidence="3 4" key="1">
    <citation type="submission" date="2016-03" db="EMBL/GenBank/DDBJ databases">
        <title>EvidentialGene: Evidence-directed Construction of Genes on Genomes.</title>
        <authorList>
            <person name="Gilbert D.G."/>
            <person name="Choi J.-H."/>
            <person name="Mockaitis K."/>
            <person name="Colbourne J."/>
            <person name="Pfrender M."/>
        </authorList>
    </citation>
    <scope>NUCLEOTIDE SEQUENCE [LARGE SCALE GENOMIC DNA]</scope>
    <source>
        <strain evidence="3 4">Xinb3</strain>
        <tissue evidence="3">Complete organism</tissue>
    </source>
</reference>
<feature type="chain" id="PRO_5007839562" description="Lipoprotein" evidence="2">
    <location>
        <begin position="21"/>
        <end position="215"/>
    </location>
</feature>
<dbReference type="OrthoDB" id="6369896at2759"/>
<keyword evidence="2" id="KW-0732">Signal</keyword>
<organism evidence="3 4">
    <name type="scientific">Daphnia magna</name>
    <dbReference type="NCBI Taxonomy" id="35525"/>
    <lineage>
        <taxon>Eukaryota</taxon>
        <taxon>Metazoa</taxon>
        <taxon>Ecdysozoa</taxon>
        <taxon>Arthropoda</taxon>
        <taxon>Crustacea</taxon>
        <taxon>Branchiopoda</taxon>
        <taxon>Diplostraca</taxon>
        <taxon>Cladocera</taxon>
        <taxon>Anomopoda</taxon>
        <taxon>Daphniidae</taxon>
        <taxon>Daphnia</taxon>
    </lineage>
</organism>
<feature type="signal peptide" evidence="2">
    <location>
        <begin position="1"/>
        <end position="20"/>
    </location>
</feature>
<evidence type="ECO:0000313" key="3">
    <source>
        <dbReference type="EMBL" id="KZS21612.1"/>
    </source>
</evidence>
<evidence type="ECO:0000256" key="2">
    <source>
        <dbReference type="SAM" id="SignalP"/>
    </source>
</evidence>
<comment type="caution">
    <text evidence="3">The sequence shown here is derived from an EMBL/GenBank/DDBJ whole genome shotgun (WGS) entry which is preliminary data.</text>
</comment>
<dbReference type="AlphaFoldDB" id="A0A162STF7"/>
<accession>A0A162STF7</accession>
<keyword evidence="4" id="KW-1185">Reference proteome</keyword>
<dbReference type="EMBL" id="LRGB01000024">
    <property type="protein sequence ID" value="KZS21612.1"/>
    <property type="molecule type" value="Genomic_DNA"/>
</dbReference>
<gene>
    <name evidence="3" type="ORF">APZ42_011597</name>
</gene>
<evidence type="ECO:0008006" key="5">
    <source>
        <dbReference type="Google" id="ProtNLM"/>
    </source>
</evidence>
<evidence type="ECO:0000313" key="4">
    <source>
        <dbReference type="Proteomes" id="UP000076858"/>
    </source>
</evidence>
<dbReference type="Proteomes" id="UP000076858">
    <property type="component" value="Unassembled WGS sequence"/>
</dbReference>
<name>A0A162STF7_9CRUS</name>
<evidence type="ECO:0000256" key="1">
    <source>
        <dbReference type="SAM" id="MobiDB-lite"/>
    </source>
</evidence>
<proteinExistence type="predicted"/>
<feature type="region of interest" description="Disordered" evidence="1">
    <location>
        <begin position="67"/>
        <end position="95"/>
    </location>
</feature>